<evidence type="ECO:0000313" key="7">
    <source>
        <dbReference type="Proteomes" id="UP000815677"/>
    </source>
</evidence>
<dbReference type="Gene3D" id="3.30.160.390">
    <property type="entry name" value="Integrase, DNA-binding domain"/>
    <property type="match status" value="1"/>
</dbReference>
<evidence type="ECO:0000256" key="2">
    <source>
        <dbReference type="ARBA" id="ARBA00022908"/>
    </source>
</evidence>
<dbReference type="Pfam" id="PF13356">
    <property type="entry name" value="Arm-DNA-bind_3"/>
    <property type="match status" value="1"/>
</dbReference>
<sequence length="412" mass="45779">MLSDTKLKAFKARDKVYRVADSNGLCVEVRPSGAKLWRYRYRHNGKPSMLALGEYPAMTLAEARAEREKVRAQLKSGANPAFVAKAERTARQEQAANTFAMVANEFLTKREKEGMGASSVERARRFVEQDLAGIAQMPIGDVTAPLLLAELRKMEKRGIVESAHRARGVAGQVFRYAIATGRHDRNPAADLIGAIQQPSRTHFASITSPAKIGQLLRSIDAYRGSPVTVAALKLAPMLFARPGELRTAEWSEIDLNEGIWNIPAEKMKMRQQHLVPLSDQAISILRALQPLTGTGQFVFPGVRSIRRPMSENTINAALRYMGYENDTMTGHGFRAMARTVLDEELGFPVDHIEHQLAHAVRDANGRAYNRTTHINSRRKMMQAWADYLDNLRTGDIEVPIRERPTANVAAGG</sequence>
<dbReference type="CDD" id="cd00801">
    <property type="entry name" value="INT_P4_C"/>
    <property type="match status" value="1"/>
</dbReference>
<keyword evidence="2" id="KW-0229">DNA integration</keyword>
<dbReference type="PANTHER" id="PTHR30629:SF2">
    <property type="entry name" value="PROPHAGE INTEGRASE INTS-RELATED"/>
    <property type="match status" value="1"/>
</dbReference>
<evidence type="ECO:0000256" key="3">
    <source>
        <dbReference type="ARBA" id="ARBA00023125"/>
    </source>
</evidence>
<evidence type="ECO:0000256" key="4">
    <source>
        <dbReference type="ARBA" id="ARBA00023172"/>
    </source>
</evidence>
<evidence type="ECO:0000256" key="1">
    <source>
        <dbReference type="ARBA" id="ARBA00008857"/>
    </source>
</evidence>
<organism evidence="6 7">
    <name type="scientific">Mycena chlorophos</name>
    <name type="common">Agaric fungus</name>
    <name type="synonym">Agaricus chlorophos</name>
    <dbReference type="NCBI Taxonomy" id="658473"/>
    <lineage>
        <taxon>Eukaryota</taxon>
        <taxon>Fungi</taxon>
        <taxon>Dikarya</taxon>
        <taxon>Basidiomycota</taxon>
        <taxon>Agaricomycotina</taxon>
        <taxon>Agaricomycetes</taxon>
        <taxon>Agaricomycetidae</taxon>
        <taxon>Agaricales</taxon>
        <taxon>Marasmiineae</taxon>
        <taxon>Mycenaceae</taxon>
        <taxon>Mycena</taxon>
    </lineage>
</organism>
<dbReference type="InterPro" id="IPR053876">
    <property type="entry name" value="Phage_int_M"/>
</dbReference>
<dbReference type="InterPro" id="IPR010998">
    <property type="entry name" value="Integrase_recombinase_N"/>
</dbReference>
<evidence type="ECO:0000313" key="6">
    <source>
        <dbReference type="EMBL" id="GAT45547.1"/>
    </source>
</evidence>
<dbReference type="Pfam" id="PF22022">
    <property type="entry name" value="Phage_int_M"/>
    <property type="match status" value="1"/>
</dbReference>
<evidence type="ECO:0000259" key="5">
    <source>
        <dbReference type="PROSITE" id="PS51898"/>
    </source>
</evidence>
<keyword evidence="4" id="KW-0233">DNA recombination</keyword>
<feature type="domain" description="Tyr recombinase" evidence="5">
    <location>
        <begin position="202"/>
        <end position="386"/>
    </location>
</feature>
<dbReference type="Proteomes" id="UP000815677">
    <property type="component" value="Unassembled WGS sequence"/>
</dbReference>
<protein>
    <submittedName>
        <fullName evidence="6">Integrase</fullName>
    </submittedName>
</protein>
<name>A0ABQ0L4W5_MYCCL</name>
<dbReference type="Pfam" id="PF00589">
    <property type="entry name" value="Phage_integrase"/>
    <property type="match status" value="1"/>
</dbReference>
<keyword evidence="3" id="KW-0238">DNA-binding</keyword>
<dbReference type="InterPro" id="IPR011010">
    <property type="entry name" value="DNA_brk_join_enz"/>
</dbReference>
<dbReference type="InterPro" id="IPR025166">
    <property type="entry name" value="Integrase_DNA_bind_dom"/>
</dbReference>
<dbReference type="Gene3D" id="1.10.150.130">
    <property type="match status" value="1"/>
</dbReference>
<gene>
    <name evidence="6" type="ORF">MCHLO_03118</name>
</gene>
<dbReference type="EMBL" id="DF841500">
    <property type="protein sequence ID" value="GAT45547.1"/>
    <property type="molecule type" value="Genomic_DNA"/>
</dbReference>
<dbReference type="PANTHER" id="PTHR30629">
    <property type="entry name" value="PROPHAGE INTEGRASE"/>
    <property type="match status" value="1"/>
</dbReference>
<dbReference type="InterPro" id="IPR038488">
    <property type="entry name" value="Integrase_DNA-bd_sf"/>
</dbReference>
<reference evidence="6" key="1">
    <citation type="submission" date="2014-09" db="EMBL/GenBank/DDBJ databases">
        <title>Genome sequence of the luminous mushroom Mycena chlorophos for searching fungal bioluminescence genes.</title>
        <authorList>
            <person name="Tanaka Y."/>
            <person name="Kasuga D."/>
            <person name="Oba Y."/>
            <person name="Hase S."/>
            <person name="Sato K."/>
            <person name="Oba Y."/>
            <person name="Sakakibara Y."/>
        </authorList>
    </citation>
    <scope>NUCLEOTIDE SEQUENCE</scope>
</reference>
<dbReference type="InterPro" id="IPR050808">
    <property type="entry name" value="Phage_Integrase"/>
</dbReference>
<dbReference type="SUPFAM" id="SSF56349">
    <property type="entry name" value="DNA breaking-rejoining enzymes"/>
    <property type="match status" value="1"/>
</dbReference>
<dbReference type="InterPro" id="IPR013762">
    <property type="entry name" value="Integrase-like_cat_sf"/>
</dbReference>
<dbReference type="PROSITE" id="PS51898">
    <property type="entry name" value="TYR_RECOMBINASE"/>
    <property type="match status" value="1"/>
</dbReference>
<dbReference type="InterPro" id="IPR002104">
    <property type="entry name" value="Integrase_catalytic"/>
</dbReference>
<accession>A0ABQ0L4W5</accession>
<dbReference type="Gene3D" id="1.10.443.10">
    <property type="entry name" value="Intergrase catalytic core"/>
    <property type="match status" value="1"/>
</dbReference>
<proteinExistence type="inferred from homology"/>
<comment type="similarity">
    <text evidence="1">Belongs to the 'phage' integrase family.</text>
</comment>
<keyword evidence="7" id="KW-1185">Reference proteome</keyword>